<dbReference type="AlphaFoldDB" id="A0A016SM76"/>
<reference evidence="2" key="1">
    <citation type="journal article" date="2015" name="Nat. Genet.">
        <title>The genome and transcriptome of the zoonotic hookworm Ancylostoma ceylanicum identify infection-specific gene families.</title>
        <authorList>
            <person name="Schwarz E.M."/>
            <person name="Hu Y."/>
            <person name="Antoshechkin I."/>
            <person name="Miller M.M."/>
            <person name="Sternberg P.W."/>
            <person name="Aroian R.V."/>
        </authorList>
    </citation>
    <scope>NUCLEOTIDE SEQUENCE</scope>
    <source>
        <strain evidence="2">HY135</strain>
    </source>
</reference>
<name>A0A016SM76_9BILA</name>
<keyword evidence="2" id="KW-1185">Reference proteome</keyword>
<organism evidence="1 2">
    <name type="scientific">Ancylostoma ceylanicum</name>
    <dbReference type="NCBI Taxonomy" id="53326"/>
    <lineage>
        <taxon>Eukaryota</taxon>
        <taxon>Metazoa</taxon>
        <taxon>Ecdysozoa</taxon>
        <taxon>Nematoda</taxon>
        <taxon>Chromadorea</taxon>
        <taxon>Rhabditida</taxon>
        <taxon>Rhabditina</taxon>
        <taxon>Rhabditomorpha</taxon>
        <taxon>Strongyloidea</taxon>
        <taxon>Ancylostomatidae</taxon>
        <taxon>Ancylostomatinae</taxon>
        <taxon>Ancylostoma</taxon>
    </lineage>
</organism>
<comment type="caution">
    <text evidence="1">The sequence shown here is derived from an EMBL/GenBank/DDBJ whole genome shotgun (WGS) entry which is preliminary data.</text>
</comment>
<evidence type="ECO:0000313" key="2">
    <source>
        <dbReference type="Proteomes" id="UP000024635"/>
    </source>
</evidence>
<sequence>MAVTHSRLDNHAGSMSFAAIMLLLVMKHEKVERSPNWKEKRLEVALRRLTTTFPARAARLRSVLVEAVDGSPTSTRTVCK</sequence>
<gene>
    <name evidence="1" type="primary">Acey_s0206.g1984</name>
    <name evidence="1" type="ORF">Y032_0206g1984</name>
</gene>
<evidence type="ECO:0000313" key="1">
    <source>
        <dbReference type="EMBL" id="EYB91419.1"/>
    </source>
</evidence>
<dbReference type="Proteomes" id="UP000024635">
    <property type="component" value="Unassembled WGS sequence"/>
</dbReference>
<protein>
    <submittedName>
        <fullName evidence="1">Uncharacterized protein</fullName>
    </submittedName>
</protein>
<proteinExistence type="predicted"/>
<accession>A0A016SM76</accession>
<dbReference type="EMBL" id="JARK01001542">
    <property type="protein sequence ID" value="EYB91419.1"/>
    <property type="molecule type" value="Genomic_DNA"/>
</dbReference>